<dbReference type="PATRIC" id="fig|701521.8.peg.1757"/>
<proteinExistence type="predicted"/>
<organism evidence="1 2">
    <name type="scientific">Pediococcus claussenii (strain ATCC BAA-344 / DSM 14800 / JCM 18046 / KCTC 3811 / LMG 21948 / P06)</name>
    <dbReference type="NCBI Taxonomy" id="701521"/>
    <lineage>
        <taxon>Bacteria</taxon>
        <taxon>Bacillati</taxon>
        <taxon>Bacillota</taxon>
        <taxon>Bacilli</taxon>
        <taxon>Lactobacillales</taxon>
        <taxon>Lactobacillaceae</taxon>
        <taxon>Pediococcus</taxon>
    </lineage>
</organism>
<dbReference type="eggNOG" id="ENOG5032SN2">
    <property type="taxonomic scope" value="Bacteria"/>
</dbReference>
<evidence type="ECO:0000313" key="1">
    <source>
        <dbReference type="EMBL" id="AEV96069.1"/>
    </source>
</evidence>
<dbReference type="AlphaFoldDB" id="G8PC91"/>
<dbReference type="HOGENOM" id="CLU_1530175_0_0_9"/>
<name>G8PC91_PEDCP</name>
<sequence length="169" mass="19721">MVEVQRTTLKDFNKVTFIGKKYDHSDRNEFGSFAPIWEEWNRNNWFELIEEDNELADDAAIGLIILKSDVFEYWIGQFFIPGAIAPYGFEEVSFVADKVGYAEISGNPQNGELYGDIPLMMSWNAIKQCEQLDNYQWNKEESFERYDFDRFSTSKEATVLGYGFLLEKV</sequence>
<reference evidence="1 2" key="1">
    <citation type="journal article" date="2012" name="J. Bacteriol.">
        <title>Complete Genome Sequence of the Beer Spoilage Organism Pediococcus claussenii ATCC BAA-344T.</title>
        <authorList>
            <person name="Pittet V."/>
            <person name="Abegunde T."/>
            <person name="Marfleet T."/>
            <person name="Haakensen M."/>
            <person name="Morrow K."/>
            <person name="Jayaprakash T."/>
            <person name="Schroeder K."/>
            <person name="Trost B."/>
            <person name="Byrns S."/>
            <person name="Bergsveinson J."/>
            <person name="Kusalik A."/>
            <person name="Ziola B."/>
        </authorList>
    </citation>
    <scope>NUCLEOTIDE SEQUENCE [LARGE SCALE GENOMIC DNA]</scope>
    <source>
        <strain evidence="1 2">ATCC BAA-344</strain>
    </source>
</reference>
<protein>
    <submittedName>
        <fullName evidence="1">Uncharacterized protein</fullName>
    </submittedName>
</protein>
<accession>G8PC91</accession>
<dbReference type="KEGG" id="pce:PECL_1857"/>
<dbReference type="STRING" id="701521.PECL_1857"/>
<dbReference type="Proteomes" id="UP000005444">
    <property type="component" value="Chromosome"/>
</dbReference>
<dbReference type="RefSeq" id="WP_014216263.1">
    <property type="nucleotide sequence ID" value="NC_016605.1"/>
</dbReference>
<gene>
    <name evidence="1" type="ordered locus">PECL_1857</name>
</gene>
<evidence type="ECO:0000313" key="2">
    <source>
        <dbReference type="Proteomes" id="UP000005444"/>
    </source>
</evidence>
<dbReference type="EMBL" id="CP003137">
    <property type="protein sequence ID" value="AEV96069.1"/>
    <property type="molecule type" value="Genomic_DNA"/>
</dbReference>
<keyword evidence="2" id="KW-1185">Reference proteome</keyword>